<dbReference type="InterPro" id="IPR036265">
    <property type="entry name" value="HIT-like_sf"/>
</dbReference>
<keyword evidence="3" id="KW-0560">Oxidoreductase</keyword>
<comment type="caution">
    <text evidence="3">The sequence shown here is derived from an EMBL/GenBank/DDBJ whole genome shotgun (WGS) entry which is preliminary data.</text>
</comment>
<dbReference type="InterPro" id="IPR032854">
    <property type="entry name" value="ALKBH3"/>
</dbReference>
<reference evidence="3 4" key="1">
    <citation type="submission" date="2024-02" db="EMBL/GenBank/DDBJ databases">
        <authorList>
            <person name="Chen Y."/>
            <person name="Shah S."/>
            <person name="Dougan E. K."/>
            <person name="Thang M."/>
            <person name="Chan C."/>
        </authorList>
    </citation>
    <scope>NUCLEOTIDE SEQUENCE [LARGE SCALE GENOMIC DNA]</scope>
</reference>
<keyword evidence="4" id="KW-1185">Reference proteome</keyword>
<evidence type="ECO:0000313" key="3">
    <source>
        <dbReference type="EMBL" id="CAK9052781.1"/>
    </source>
</evidence>
<dbReference type="InterPro" id="IPR015940">
    <property type="entry name" value="UBA"/>
</dbReference>
<feature type="domain" description="Fe2OG dioxygenase" evidence="2">
    <location>
        <begin position="346"/>
        <end position="464"/>
    </location>
</feature>
<sequence length="878" mass="99882">MCTPTGDFFASLPDAKPRATRWSRKEEKPEGREVRKVYTLGTWRVSREVYLWQLSSLDVKLLVDVRGNPKAGREEQLFKGKDFTKALLSIGVRYEWWGDRLGEEQMEDVEELRCRIKGLLASACPGAICIFGHMHEPHKCHRLQLCDLFPPGHAIQHLMWQDHRQIKMLSHVDASNLYSRWVTYFNDSMAREKQKRCERGSARWRCGRSKQIEEVLQREAKALPVLSWESTSPSDWEEKLRDGKAYRLKLPWDTELLWYPHFMSETEADELEETIGEKITMYHPTYFFQTPSGVTQETVNRKGQARICDDFNFGIQYDNSRDKSQLYVSEKMDSWSRALMHRVEHASESVFNAIWFNHYRDGTVTIHWHSDGNEGLGPDPIIASLSLGATRDFAFKSKREWRGLRKANDGSMFHSNNIIHITLPLFHGSLCVMGKNSQRHWLHAVPAMEGIHRERTNLTFRFWALEGFETIDAAEAQADTQRQFRLRLTPSQRLAQRRARPVILDAPRDAKTTVEEMLRRLENLLPPGLGEVVLAQTEGDILQNDQPLLDELERLGLWPATSAMPIINLQLLPVADEEKSGECREEVSPVLTQHSIEADSAGLQLVREVQLSCPGAYAPPHGDVEVQANGASHWIQEVIQNLSGIQRKSKGKGRISQMVYHQCSEFCALYLARPKSSVHLVITPKRPLRFCDLGRCEAPLLRRLGLYGRLLTEFLGKHAFKVGVQTRKLPRDSQVFAHVLSMDLVAPDLNDLTRRHFLEFTTGAAHGLIALEDLARDLDTGDVHRRAALPSEEACLHCHRCGQLFGDSMRQLLLHLRRCDAPEAGYAEAGARAASAGGLAVELLEEMGFCCGREALEDLLRHTKGNVEQAVEFLSAQG</sequence>
<dbReference type="PANTHER" id="PTHR31212:SF4">
    <property type="entry name" value="ALPHA-KETOGLUTARATE-DEPENDENT DIOXYGENASE ALKB HOMOLOG 3"/>
    <property type="match status" value="1"/>
</dbReference>
<keyword evidence="3" id="KW-0223">Dioxygenase</keyword>
<evidence type="ECO:0000259" key="1">
    <source>
        <dbReference type="PROSITE" id="PS50030"/>
    </source>
</evidence>
<dbReference type="InterPro" id="IPR037151">
    <property type="entry name" value="AlkB-like_sf"/>
</dbReference>
<name>A0ABP0MMR6_9DINO</name>
<dbReference type="EMBL" id="CAXAMM010022925">
    <property type="protein sequence ID" value="CAK9052781.1"/>
    <property type="molecule type" value="Genomic_DNA"/>
</dbReference>
<protein>
    <submittedName>
        <fullName evidence="3">Alpha-ketoglutarate-dependent dioxygenase alkB homolog 3 (Alkylated DNA repair protein alkB homolog 3) (MAbh3)</fullName>
    </submittedName>
</protein>
<dbReference type="PROSITE" id="PS50030">
    <property type="entry name" value="UBA"/>
    <property type="match status" value="1"/>
</dbReference>
<feature type="domain" description="UBA" evidence="1">
    <location>
        <begin position="828"/>
        <end position="877"/>
    </location>
</feature>
<dbReference type="PANTHER" id="PTHR31212">
    <property type="entry name" value="ALPHA-KETOGLUTARATE-DEPENDENT DIOXYGENASE ALKB HOMOLOG 3"/>
    <property type="match status" value="1"/>
</dbReference>
<dbReference type="InterPro" id="IPR005123">
    <property type="entry name" value="Oxoglu/Fe-dep_dioxygenase_dom"/>
</dbReference>
<dbReference type="PROSITE" id="PS51471">
    <property type="entry name" value="FE2OG_OXY"/>
    <property type="match status" value="1"/>
</dbReference>
<dbReference type="Gene3D" id="2.60.120.590">
    <property type="entry name" value="Alpha-ketoglutarate-dependent dioxygenase AlkB-like"/>
    <property type="match status" value="1"/>
</dbReference>
<proteinExistence type="predicted"/>
<organism evidence="3 4">
    <name type="scientific">Durusdinium trenchii</name>
    <dbReference type="NCBI Taxonomy" id="1381693"/>
    <lineage>
        <taxon>Eukaryota</taxon>
        <taxon>Sar</taxon>
        <taxon>Alveolata</taxon>
        <taxon>Dinophyceae</taxon>
        <taxon>Suessiales</taxon>
        <taxon>Symbiodiniaceae</taxon>
        <taxon>Durusdinium</taxon>
    </lineage>
</organism>
<accession>A0ABP0MMR6</accession>
<dbReference type="InterPro" id="IPR027450">
    <property type="entry name" value="AlkB-like"/>
</dbReference>
<gene>
    <name evidence="3" type="ORF">SCF082_LOCUS28851</name>
</gene>
<evidence type="ECO:0000313" key="4">
    <source>
        <dbReference type="Proteomes" id="UP001642464"/>
    </source>
</evidence>
<dbReference type="Gene3D" id="3.30.428.10">
    <property type="entry name" value="HIT-like"/>
    <property type="match status" value="1"/>
</dbReference>
<dbReference type="Pfam" id="PF13532">
    <property type="entry name" value="2OG-FeII_Oxy_2"/>
    <property type="match status" value="1"/>
</dbReference>
<dbReference type="SUPFAM" id="SSF51197">
    <property type="entry name" value="Clavaminate synthase-like"/>
    <property type="match status" value="1"/>
</dbReference>
<dbReference type="GO" id="GO:0051213">
    <property type="term" value="F:dioxygenase activity"/>
    <property type="evidence" value="ECO:0007669"/>
    <property type="project" value="UniProtKB-KW"/>
</dbReference>
<dbReference type="Proteomes" id="UP001642464">
    <property type="component" value="Unassembled WGS sequence"/>
</dbReference>
<evidence type="ECO:0000259" key="2">
    <source>
        <dbReference type="PROSITE" id="PS51471"/>
    </source>
</evidence>